<dbReference type="PATRIC" id="fig|1434110.4.peg.848"/>
<feature type="domain" description="Methyltransferase type 11" evidence="1">
    <location>
        <begin position="73"/>
        <end position="168"/>
    </location>
</feature>
<dbReference type="SUPFAM" id="SSF53335">
    <property type="entry name" value="S-adenosyl-L-methionine-dependent methyltransferases"/>
    <property type="match status" value="1"/>
</dbReference>
<organism evidence="2 3">
    <name type="scientific">Methanosarcina horonobensis HB-1 = JCM 15518</name>
    <dbReference type="NCBI Taxonomy" id="1434110"/>
    <lineage>
        <taxon>Archaea</taxon>
        <taxon>Methanobacteriati</taxon>
        <taxon>Methanobacteriota</taxon>
        <taxon>Stenosarchaea group</taxon>
        <taxon>Methanomicrobia</taxon>
        <taxon>Methanosarcinales</taxon>
        <taxon>Methanosarcinaceae</taxon>
        <taxon>Methanosarcina</taxon>
    </lineage>
</organism>
<dbReference type="AlphaFoldDB" id="A0A0E3SBK2"/>
<dbReference type="PANTHER" id="PTHR42912">
    <property type="entry name" value="METHYLTRANSFERASE"/>
    <property type="match status" value="1"/>
</dbReference>
<dbReference type="EMBL" id="CP009516">
    <property type="protein sequence ID" value="AKB77177.1"/>
    <property type="molecule type" value="Genomic_DNA"/>
</dbReference>
<keyword evidence="2" id="KW-0808">Transferase</keyword>
<dbReference type="Gene3D" id="3.40.50.150">
    <property type="entry name" value="Vaccinia Virus protein VP39"/>
    <property type="match status" value="1"/>
</dbReference>
<dbReference type="EC" id="2.1.1.-" evidence="2"/>
<dbReference type="InterPro" id="IPR013216">
    <property type="entry name" value="Methyltransf_11"/>
</dbReference>
<reference evidence="2 3" key="1">
    <citation type="submission" date="2014-07" db="EMBL/GenBank/DDBJ databases">
        <title>Methanogenic archaea and the global carbon cycle.</title>
        <authorList>
            <person name="Henriksen J.R."/>
            <person name="Luke J."/>
            <person name="Reinhart S."/>
            <person name="Benedict M.N."/>
            <person name="Youngblut N.D."/>
            <person name="Metcalf M.E."/>
            <person name="Whitaker R.J."/>
            <person name="Metcalf W.W."/>
        </authorList>
    </citation>
    <scope>NUCLEOTIDE SEQUENCE [LARGE SCALE GENOMIC DNA]</scope>
    <source>
        <strain evidence="2 3">HB-1</strain>
    </source>
</reference>
<dbReference type="HOGENOM" id="CLU_037990_4_0_2"/>
<protein>
    <submittedName>
        <fullName evidence="2">Methyltransferase</fullName>
        <ecNumber evidence="2">2.1.1.-</ecNumber>
    </submittedName>
</protein>
<evidence type="ECO:0000259" key="1">
    <source>
        <dbReference type="Pfam" id="PF08241"/>
    </source>
</evidence>
<name>A0A0E3SBK2_9EURY</name>
<dbReference type="InterPro" id="IPR050508">
    <property type="entry name" value="Methyltransf_Superfamily"/>
</dbReference>
<dbReference type="GO" id="GO:0008757">
    <property type="term" value="F:S-adenosylmethionine-dependent methyltransferase activity"/>
    <property type="evidence" value="ECO:0007669"/>
    <property type="project" value="InterPro"/>
</dbReference>
<evidence type="ECO:0000313" key="2">
    <source>
        <dbReference type="EMBL" id="AKB77177.1"/>
    </source>
</evidence>
<dbReference type="STRING" id="1434110.MSHOH_0694"/>
<dbReference type="Pfam" id="PF08241">
    <property type="entry name" value="Methyltransf_11"/>
    <property type="match status" value="1"/>
</dbReference>
<proteinExistence type="predicted"/>
<accession>A0A0E3SBK2</accession>
<dbReference type="Proteomes" id="UP000033101">
    <property type="component" value="Chromosome"/>
</dbReference>
<dbReference type="KEGG" id="mhor:MSHOH_0694"/>
<dbReference type="InterPro" id="IPR029063">
    <property type="entry name" value="SAM-dependent_MTases_sf"/>
</dbReference>
<sequence length="273" mass="31083">MNILYGRVQLAAEAALNLWRVKMNEDKQVIRDFWNYRSQTFDKSPGHYAASKEEEEAWKVLLRSKLGNAEKILDIGSGTGFLSLILADMGYGVVGIDLSEKMITRASAKAREKGLPIAFHQDDAENLGFENNSFDAIVNRAVLWTLPHPDIAVREWMRVLRPGGKLCFFLHEPRDDRKVSIQKQVLNLWILLSERRNPWRTLGNGRQAVNLPYNGGVKPGVIVDLLKSAGYSNVLAEPMHRIEALKRQRLPYPYRISHGHGQFCYTAEKPKED</sequence>
<keyword evidence="3" id="KW-1185">Reference proteome</keyword>
<dbReference type="CDD" id="cd02440">
    <property type="entry name" value="AdoMet_MTases"/>
    <property type="match status" value="1"/>
</dbReference>
<dbReference type="PANTHER" id="PTHR42912:SF80">
    <property type="entry name" value="METHYLTRANSFERASE DOMAIN-CONTAINING PROTEIN"/>
    <property type="match status" value="1"/>
</dbReference>
<dbReference type="GO" id="GO:0032259">
    <property type="term" value="P:methylation"/>
    <property type="evidence" value="ECO:0007669"/>
    <property type="project" value="UniProtKB-KW"/>
</dbReference>
<keyword evidence="2" id="KW-0489">Methyltransferase</keyword>
<evidence type="ECO:0000313" key="3">
    <source>
        <dbReference type="Proteomes" id="UP000033101"/>
    </source>
</evidence>
<gene>
    <name evidence="2" type="ORF">MSHOH_0694</name>
</gene>